<dbReference type="InterPro" id="IPR052940">
    <property type="entry name" value="Carb_Esterase_6"/>
</dbReference>
<dbReference type="Gene3D" id="3.40.50.1110">
    <property type="entry name" value="SGNH hydrolase"/>
    <property type="match status" value="1"/>
</dbReference>
<protein>
    <submittedName>
        <fullName evidence="3">Sialate O-acetylesterase</fullName>
    </submittedName>
</protein>
<dbReference type="InterPro" id="IPR036514">
    <property type="entry name" value="SGNH_hydro_sf"/>
</dbReference>
<keyword evidence="1" id="KW-0378">Hydrolase</keyword>
<proteinExistence type="predicted"/>
<gene>
    <name evidence="3" type="ORF">K3174_12690</name>
</gene>
<reference evidence="3 4" key="1">
    <citation type="submission" date="2021-08" db="EMBL/GenBank/DDBJ databases">
        <title>Comparative Genomics Analysis of the Genus Qipengyuania Reveals Extensive Genetic Diversity and Metabolic Versatility, Including the Description of Fifteen Novel Species.</title>
        <authorList>
            <person name="Liu Y."/>
        </authorList>
    </citation>
    <scope>NUCLEOTIDE SEQUENCE [LARGE SCALE GENOMIC DNA]</scope>
    <source>
        <strain evidence="3 4">6D47A</strain>
    </source>
</reference>
<evidence type="ECO:0000256" key="1">
    <source>
        <dbReference type="ARBA" id="ARBA00022801"/>
    </source>
</evidence>
<evidence type="ECO:0000313" key="3">
    <source>
        <dbReference type="EMBL" id="MBX7483391.1"/>
    </source>
</evidence>
<dbReference type="PANTHER" id="PTHR31988">
    <property type="entry name" value="ESTERASE, PUTATIVE (DUF303)-RELATED"/>
    <property type="match status" value="1"/>
</dbReference>
<comment type="caution">
    <text evidence="3">The sequence shown here is derived from an EMBL/GenBank/DDBJ whole genome shotgun (WGS) entry which is preliminary data.</text>
</comment>
<dbReference type="EMBL" id="JAIGNO010000008">
    <property type="protein sequence ID" value="MBX7483391.1"/>
    <property type="molecule type" value="Genomic_DNA"/>
</dbReference>
<feature type="domain" description="Sialate O-acetylesterase" evidence="2">
    <location>
        <begin position="20"/>
        <end position="291"/>
    </location>
</feature>
<accession>A0ABS7JAP7</accession>
<evidence type="ECO:0000313" key="4">
    <source>
        <dbReference type="Proteomes" id="UP000755104"/>
    </source>
</evidence>
<dbReference type="SUPFAM" id="SSF52266">
    <property type="entry name" value="SGNH hydrolase"/>
    <property type="match status" value="1"/>
</dbReference>
<organism evidence="3 4">
    <name type="scientific">Qipengyuania qiaonensis</name>
    <dbReference type="NCBI Taxonomy" id="2867240"/>
    <lineage>
        <taxon>Bacteria</taxon>
        <taxon>Pseudomonadati</taxon>
        <taxon>Pseudomonadota</taxon>
        <taxon>Alphaproteobacteria</taxon>
        <taxon>Sphingomonadales</taxon>
        <taxon>Erythrobacteraceae</taxon>
        <taxon>Qipengyuania</taxon>
    </lineage>
</organism>
<dbReference type="Proteomes" id="UP000755104">
    <property type="component" value="Unassembled WGS sequence"/>
</dbReference>
<dbReference type="Pfam" id="PF03629">
    <property type="entry name" value="SASA"/>
    <property type="match status" value="1"/>
</dbReference>
<name>A0ABS7JAP7_9SPHN</name>
<dbReference type="PANTHER" id="PTHR31988:SF19">
    <property type="entry name" value="9-O-ACETYL-N-ACETYLNEURAMINIC ACID DEACETYLASE-RELATED"/>
    <property type="match status" value="1"/>
</dbReference>
<evidence type="ECO:0000259" key="2">
    <source>
        <dbReference type="Pfam" id="PF03629"/>
    </source>
</evidence>
<keyword evidence="4" id="KW-1185">Reference proteome</keyword>
<dbReference type="InterPro" id="IPR005181">
    <property type="entry name" value="SASA"/>
</dbReference>
<sequence>MQIETTAAQADVGNPGHVYELYFLGGQSNMEGFGYVAEIDPALRSTPDNVVIYHGKSVEDGKDGGGAGLWAPLKPGHGLGFDTDGTTNMLSDRFGPELTFAHSMSAAAPTARIAIVKFSRGGTGLIDGVSGFGSWDPDYTDANGRNQYDNALTAISEALRTRDVDGDGHADRLVPAGIVWMQGEADAFDNQPAAVNYAANLARLISLFRAALGDDDLPVVIGRIKDSGDTEETRVMTYSPVVRAQQKAFVEGDRCATLVTASDNFGFLPDGWHYRSQDYVTLGREFAAAMRELQTQCG</sequence>